<sequence>MLSIFQAASLASPVSKFSRPVFAETAETHNLFGAGNIL</sequence>
<keyword evidence="2" id="KW-1185">Reference proteome</keyword>
<accession>A0ABQ0IWF4</accession>
<evidence type="ECO:0000313" key="1">
    <source>
        <dbReference type="EMBL" id="GAD26531.1"/>
    </source>
</evidence>
<proteinExistence type="predicted"/>
<evidence type="ECO:0000313" key="2">
    <source>
        <dbReference type="Proteomes" id="UP000018209"/>
    </source>
</evidence>
<reference evidence="1 2" key="1">
    <citation type="submission" date="2013-08" db="EMBL/GenBank/DDBJ databases">
        <title>Gluconobacter thailandicus NBRC 3257 whole genome sequence.</title>
        <authorList>
            <person name="Matsutani M."/>
            <person name="Yakushi T."/>
            <person name="Matsushita K."/>
        </authorList>
    </citation>
    <scope>NUCLEOTIDE SEQUENCE [LARGE SCALE GENOMIC DNA]</scope>
    <source>
        <strain evidence="1 2">NBRC 3257</strain>
    </source>
</reference>
<protein>
    <submittedName>
        <fullName evidence="1">Uncharacterized protein</fullName>
    </submittedName>
</protein>
<dbReference type="Proteomes" id="UP000018209">
    <property type="component" value="Unassembled WGS sequence"/>
</dbReference>
<gene>
    <name evidence="1" type="ORF">NBRC3257_1530</name>
</gene>
<organism evidence="1 2">
    <name type="scientific">Gluconobacter thailandicus NBRC 3257</name>
    <dbReference type="NCBI Taxonomy" id="1381097"/>
    <lineage>
        <taxon>Bacteria</taxon>
        <taxon>Pseudomonadati</taxon>
        <taxon>Pseudomonadota</taxon>
        <taxon>Alphaproteobacteria</taxon>
        <taxon>Acetobacterales</taxon>
        <taxon>Acetobacteraceae</taxon>
        <taxon>Gluconobacter</taxon>
    </lineage>
</organism>
<dbReference type="EMBL" id="BASM01000018">
    <property type="protein sequence ID" value="GAD26531.1"/>
    <property type="molecule type" value="Genomic_DNA"/>
</dbReference>
<comment type="caution">
    <text evidence="1">The sequence shown here is derived from an EMBL/GenBank/DDBJ whole genome shotgun (WGS) entry which is preliminary data.</text>
</comment>
<name>A0ABQ0IWF4_GLUTH</name>